<proteinExistence type="predicted"/>
<feature type="domain" description="Cleavage stimulation factor subunit 2 hinge" evidence="2">
    <location>
        <begin position="40"/>
        <end position="104"/>
    </location>
</feature>
<gene>
    <name evidence="3" type="ORF">HYPSUDRAFT_209445</name>
</gene>
<feature type="compositionally biased region" description="Low complexity" evidence="1">
    <location>
        <begin position="111"/>
        <end position="127"/>
    </location>
</feature>
<dbReference type="InterPro" id="IPR025742">
    <property type="entry name" value="CSTF2_hinge"/>
</dbReference>
<evidence type="ECO:0000256" key="1">
    <source>
        <dbReference type="SAM" id="MobiDB-lite"/>
    </source>
</evidence>
<dbReference type="EMBL" id="KN817732">
    <property type="protein sequence ID" value="KJA13542.1"/>
    <property type="molecule type" value="Genomic_DNA"/>
</dbReference>
<dbReference type="STRING" id="945553.A0A0D2KG97"/>
<evidence type="ECO:0000313" key="3">
    <source>
        <dbReference type="EMBL" id="KJA13542.1"/>
    </source>
</evidence>
<feature type="region of interest" description="Disordered" evidence="1">
    <location>
        <begin position="184"/>
        <end position="240"/>
    </location>
</feature>
<evidence type="ECO:0000259" key="2">
    <source>
        <dbReference type="Pfam" id="PF14327"/>
    </source>
</evidence>
<accession>A0A0D2KG97</accession>
<organism evidence="3 4">
    <name type="scientific">Hypholoma sublateritium (strain FD-334 SS-4)</name>
    <dbReference type="NCBI Taxonomy" id="945553"/>
    <lineage>
        <taxon>Eukaryota</taxon>
        <taxon>Fungi</taxon>
        <taxon>Dikarya</taxon>
        <taxon>Basidiomycota</taxon>
        <taxon>Agaricomycotina</taxon>
        <taxon>Agaricomycetes</taxon>
        <taxon>Agaricomycetidae</taxon>
        <taxon>Agaricales</taxon>
        <taxon>Agaricineae</taxon>
        <taxon>Strophariaceae</taxon>
        <taxon>Hypholoma</taxon>
    </lineage>
</organism>
<dbReference type="Gene3D" id="1.25.40.630">
    <property type="match status" value="1"/>
</dbReference>
<sequence>MIHLGKLKRTQPFYVEDSKYLKSLAPPEDVKFIKITMSNVPAGIQVPKGASALDSISHTLVSMQPNQLMEVLAQMNFVINQPDQARQAPQLSYSLFQTLLLNKIGARRPRTSSSSSHAPAAAGAEPDAAADRGACRHGKVAIMQLTNTIPSPCWAEQCANAPSPPNLKCAAKLAFDRVERRYRAVSSTVDPPPGSAPTDLLPGTIPPPSEPPDGNAEHGLSALPLPSLPPSSGPSYTVLRSLRPPVATATLWARQANRHPQPLPGSPD</sequence>
<protein>
    <recommendedName>
        <fullName evidence="2">Cleavage stimulation factor subunit 2 hinge domain-containing protein</fullName>
    </recommendedName>
</protein>
<feature type="region of interest" description="Disordered" evidence="1">
    <location>
        <begin position="107"/>
        <end position="129"/>
    </location>
</feature>
<dbReference type="AlphaFoldDB" id="A0A0D2KG97"/>
<reference evidence="4" key="1">
    <citation type="submission" date="2014-04" db="EMBL/GenBank/DDBJ databases">
        <title>Evolutionary Origins and Diversification of the Mycorrhizal Mutualists.</title>
        <authorList>
            <consortium name="DOE Joint Genome Institute"/>
            <consortium name="Mycorrhizal Genomics Consortium"/>
            <person name="Kohler A."/>
            <person name="Kuo A."/>
            <person name="Nagy L.G."/>
            <person name="Floudas D."/>
            <person name="Copeland A."/>
            <person name="Barry K.W."/>
            <person name="Cichocki N."/>
            <person name="Veneault-Fourrey C."/>
            <person name="LaButti K."/>
            <person name="Lindquist E.A."/>
            <person name="Lipzen A."/>
            <person name="Lundell T."/>
            <person name="Morin E."/>
            <person name="Murat C."/>
            <person name="Riley R."/>
            <person name="Ohm R."/>
            <person name="Sun H."/>
            <person name="Tunlid A."/>
            <person name="Henrissat B."/>
            <person name="Grigoriev I.V."/>
            <person name="Hibbett D.S."/>
            <person name="Martin F."/>
        </authorList>
    </citation>
    <scope>NUCLEOTIDE SEQUENCE [LARGE SCALE GENOMIC DNA]</scope>
    <source>
        <strain evidence="4">FD-334 SS-4</strain>
    </source>
</reference>
<keyword evidence="4" id="KW-1185">Reference proteome</keyword>
<dbReference type="OrthoDB" id="272703at2759"/>
<evidence type="ECO:0000313" key="4">
    <source>
        <dbReference type="Proteomes" id="UP000054270"/>
    </source>
</evidence>
<dbReference type="Pfam" id="PF14327">
    <property type="entry name" value="CSTF2_hinge"/>
    <property type="match status" value="1"/>
</dbReference>
<name>A0A0D2KG97_HYPSF</name>
<dbReference type="Proteomes" id="UP000054270">
    <property type="component" value="Unassembled WGS sequence"/>
</dbReference>